<reference evidence="1 2" key="1">
    <citation type="submission" date="2016-10" db="EMBL/GenBank/DDBJ databases">
        <authorList>
            <person name="de Groot N.N."/>
        </authorList>
    </citation>
    <scope>NUCLEOTIDE SEQUENCE [LARGE SCALE GENOMIC DNA]</scope>
    <source>
        <strain evidence="1 2">DSM 46701</strain>
    </source>
</reference>
<dbReference type="RefSeq" id="WP_211663646.1">
    <property type="nucleotide sequence ID" value="NZ_FOCQ01000001.1"/>
</dbReference>
<gene>
    <name evidence="1" type="ORF">SAMN05444955_101376</name>
</gene>
<evidence type="ECO:0008006" key="3">
    <source>
        <dbReference type="Google" id="ProtNLM"/>
    </source>
</evidence>
<sequence>MDTSGDWHDYRTYMYDALTKAANYFRVVLHGNPTFGWHDRSIGSKVSGKHEKHWLRVVSEKKWWAQGDWWEGNLVSNQLKGIPKPYVIDVYEWEDGEIQLRAELMTFVEGQVCSPTQELRSHLDLSELWWSELRASLEILSSWQTERTITDQDEVTRRFLVFYGDDVESKVTRWTTAHGDLHWANLMSPQLTILDWEGWGSAPAGYDAATLYCYSLLIPEVAERVYKTFEDILDTPEGVFAQLYVITRLLRRIDKGDYMDLAGPLHRHARRLLSKKV</sequence>
<dbReference type="EMBL" id="FOCQ01000001">
    <property type="protein sequence ID" value="SEM74684.1"/>
    <property type="molecule type" value="Genomic_DNA"/>
</dbReference>
<dbReference type="AlphaFoldDB" id="A0A1H8AXP2"/>
<evidence type="ECO:0000313" key="1">
    <source>
        <dbReference type="EMBL" id="SEM74684.1"/>
    </source>
</evidence>
<dbReference type="Proteomes" id="UP000199695">
    <property type="component" value="Unassembled WGS sequence"/>
</dbReference>
<organism evidence="1 2">
    <name type="scientific">Lihuaxuella thermophila</name>
    <dbReference type="NCBI Taxonomy" id="1173111"/>
    <lineage>
        <taxon>Bacteria</taxon>
        <taxon>Bacillati</taxon>
        <taxon>Bacillota</taxon>
        <taxon>Bacilli</taxon>
        <taxon>Bacillales</taxon>
        <taxon>Thermoactinomycetaceae</taxon>
        <taxon>Lihuaxuella</taxon>
    </lineage>
</organism>
<dbReference type="Gene3D" id="3.90.1200.10">
    <property type="match status" value="1"/>
</dbReference>
<dbReference type="STRING" id="1173111.SAMN05444955_101376"/>
<proteinExistence type="predicted"/>
<keyword evidence="2" id="KW-1185">Reference proteome</keyword>
<name>A0A1H8AXP2_9BACL</name>
<dbReference type="SUPFAM" id="SSF56112">
    <property type="entry name" value="Protein kinase-like (PK-like)"/>
    <property type="match status" value="1"/>
</dbReference>
<evidence type="ECO:0000313" key="2">
    <source>
        <dbReference type="Proteomes" id="UP000199695"/>
    </source>
</evidence>
<protein>
    <recommendedName>
        <fullName evidence="3">Phosphotransferase enzyme family protein</fullName>
    </recommendedName>
</protein>
<accession>A0A1H8AXP2</accession>
<dbReference type="InterPro" id="IPR011009">
    <property type="entry name" value="Kinase-like_dom_sf"/>
</dbReference>